<reference evidence="1" key="1">
    <citation type="submission" date="2023-03" db="EMBL/GenBank/DDBJ databases">
        <title>Actinorhabdospora filicis NBRC 111898.</title>
        <authorList>
            <person name="Ichikawa N."/>
            <person name="Sato H."/>
            <person name="Tonouchi N."/>
        </authorList>
    </citation>
    <scope>NUCLEOTIDE SEQUENCE</scope>
    <source>
        <strain evidence="1">NBRC 111898</strain>
    </source>
</reference>
<protein>
    <submittedName>
        <fullName evidence="1">Uncharacterized protein</fullName>
    </submittedName>
</protein>
<sequence length="76" mass="8381">MVVQTEGMSAKAANAEIDQVKERATTLLARALLVGSSRAGEVFNAYVDALVAWEDAKAQDRPVRVERLRRAYELFG</sequence>
<dbReference type="AlphaFoldDB" id="A0A9W6SLF0"/>
<dbReference type="RefSeq" id="WP_285663105.1">
    <property type="nucleotide sequence ID" value="NZ_BSTX01000002.1"/>
</dbReference>
<evidence type="ECO:0000313" key="1">
    <source>
        <dbReference type="EMBL" id="GLZ77926.1"/>
    </source>
</evidence>
<dbReference type="EMBL" id="BSTX01000002">
    <property type="protein sequence ID" value="GLZ77926.1"/>
    <property type="molecule type" value="Genomic_DNA"/>
</dbReference>
<accession>A0A9W6SLF0</accession>
<dbReference type="Proteomes" id="UP001165079">
    <property type="component" value="Unassembled WGS sequence"/>
</dbReference>
<gene>
    <name evidence="1" type="ORF">Afil01_27330</name>
</gene>
<comment type="caution">
    <text evidence="1">The sequence shown here is derived from an EMBL/GenBank/DDBJ whole genome shotgun (WGS) entry which is preliminary data.</text>
</comment>
<evidence type="ECO:0000313" key="2">
    <source>
        <dbReference type="Proteomes" id="UP001165079"/>
    </source>
</evidence>
<proteinExistence type="predicted"/>
<organism evidence="1 2">
    <name type="scientific">Actinorhabdospora filicis</name>
    <dbReference type="NCBI Taxonomy" id="1785913"/>
    <lineage>
        <taxon>Bacteria</taxon>
        <taxon>Bacillati</taxon>
        <taxon>Actinomycetota</taxon>
        <taxon>Actinomycetes</taxon>
        <taxon>Micromonosporales</taxon>
        <taxon>Micromonosporaceae</taxon>
        <taxon>Actinorhabdospora</taxon>
    </lineage>
</organism>
<keyword evidence="2" id="KW-1185">Reference proteome</keyword>
<name>A0A9W6SLF0_9ACTN</name>